<sequence>MEEKGVAPCLWLKQWCKLTEKDGCLAFAENGSFNIGILENLRKALNEQKPPPRPAQFEALAIWELMAT</sequence>
<dbReference type="AlphaFoldDB" id="A0AAV7NSY7"/>
<reference evidence="1" key="1">
    <citation type="journal article" date="2022" name="bioRxiv">
        <title>Sequencing and chromosome-scale assembly of the giantPleurodeles waltlgenome.</title>
        <authorList>
            <person name="Brown T."/>
            <person name="Elewa A."/>
            <person name="Iarovenko S."/>
            <person name="Subramanian E."/>
            <person name="Araus A.J."/>
            <person name="Petzold A."/>
            <person name="Susuki M."/>
            <person name="Suzuki K.-i.T."/>
            <person name="Hayashi T."/>
            <person name="Toyoda A."/>
            <person name="Oliveira C."/>
            <person name="Osipova E."/>
            <person name="Leigh N.D."/>
            <person name="Simon A."/>
            <person name="Yun M.H."/>
        </authorList>
    </citation>
    <scope>NUCLEOTIDE SEQUENCE</scope>
    <source>
        <strain evidence="1">20211129_DDA</strain>
        <tissue evidence="1">Liver</tissue>
    </source>
</reference>
<proteinExistence type="predicted"/>
<gene>
    <name evidence="1" type="ORF">NDU88_007391</name>
</gene>
<organism evidence="1 2">
    <name type="scientific">Pleurodeles waltl</name>
    <name type="common">Iberian ribbed newt</name>
    <dbReference type="NCBI Taxonomy" id="8319"/>
    <lineage>
        <taxon>Eukaryota</taxon>
        <taxon>Metazoa</taxon>
        <taxon>Chordata</taxon>
        <taxon>Craniata</taxon>
        <taxon>Vertebrata</taxon>
        <taxon>Euteleostomi</taxon>
        <taxon>Amphibia</taxon>
        <taxon>Batrachia</taxon>
        <taxon>Caudata</taxon>
        <taxon>Salamandroidea</taxon>
        <taxon>Salamandridae</taxon>
        <taxon>Pleurodelinae</taxon>
        <taxon>Pleurodeles</taxon>
    </lineage>
</organism>
<name>A0AAV7NSY7_PLEWA</name>
<evidence type="ECO:0000313" key="2">
    <source>
        <dbReference type="Proteomes" id="UP001066276"/>
    </source>
</evidence>
<dbReference type="Proteomes" id="UP001066276">
    <property type="component" value="Chromosome 8"/>
</dbReference>
<protein>
    <submittedName>
        <fullName evidence="1">Uncharacterized protein</fullName>
    </submittedName>
</protein>
<keyword evidence="2" id="KW-1185">Reference proteome</keyword>
<accession>A0AAV7NSY7</accession>
<comment type="caution">
    <text evidence="1">The sequence shown here is derived from an EMBL/GenBank/DDBJ whole genome shotgun (WGS) entry which is preliminary data.</text>
</comment>
<dbReference type="EMBL" id="JANPWB010000012">
    <property type="protein sequence ID" value="KAJ1119205.1"/>
    <property type="molecule type" value="Genomic_DNA"/>
</dbReference>
<evidence type="ECO:0000313" key="1">
    <source>
        <dbReference type="EMBL" id="KAJ1119205.1"/>
    </source>
</evidence>